<dbReference type="EMBL" id="AOEX01000093">
    <property type="protein sequence ID" value="EME53765.1"/>
    <property type="molecule type" value="Genomic_DNA"/>
</dbReference>
<evidence type="ECO:0000313" key="1">
    <source>
        <dbReference type="EMBL" id="EME53765.1"/>
    </source>
</evidence>
<reference evidence="1 2" key="1">
    <citation type="journal article" date="2013" name="Genome Announc.">
        <title>Draft Genome Sequence of Rhodococcus ruber Strain BKS 20-38.</title>
        <authorList>
            <person name="Bala M."/>
            <person name="Kumar S."/>
            <person name="Raghava G.P."/>
            <person name="Mayilraj S."/>
        </authorList>
    </citation>
    <scope>NUCLEOTIDE SEQUENCE [LARGE SCALE GENOMIC DNA]</scope>
    <source>
        <strain evidence="1 2">BKS 20-38</strain>
    </source>
</reference>
<accession>M2XX31</accession>
<dbReference type="AlphaFoldDB" id="M2XX31"/>
<comment type="caution">
    <text evidence="1">The sequence shown here is derived from an EMBL/GenBank/DDBJ whole genome shotgun (WGS) entry which is preliminary data.</text>
</comment>
<proteinExistence type="predicted"/>
<dbReference type="PATRIC" id="fig|1278076.4.peg.4926"/>
<name>M2XX31_9NOCA</name>
<organism evidence="1 2">
    <name type="scientific">Rhodococcus ruber BKS 20-38</name>
    <dbReference type="NCBI Taxonomy" id="1278076"/>
    <lineage>
        <taxon>Bacteria</taxon>
        <taxon>Bacillati</taxon>
        <taxon>Actinomycetota</taxon>
        <taxon>Actinomycetes</taxon>
        <taxon>Mycobacteriales</taxon>
        <taxon>Nocardiaceae</taxon>
        <taxon>Rhodococcus</taxon>
    </lineage>
</organism>
<keyword evidence="2" id="KW-1185">Reference proteome</keyword>
<dbReference type="Proteomes" id="UP000011731">
    <property type="component" value="Unassembled WGS sequence"/>
</dbReference>
<sequence>MTFALCPIVTLEKLAHHPAAGHMWLMELANGRTQVGSGSRFEAVQQLTAALTADEIARTGERS</sequence>
<evidence type="ECO:0000313" key="2">
    <source>
        <dbReference type="Proteomes" id="UP000011731"/>
    </source>
</evidence>
<protein>
    <submittedName>
        <fullName evidence="1">Uncharacterized protein</fullName>
    </submittedName>
</protein>
<gene>
    <name evidence="1" type="ORF">G352_24036</name>
</gene>